<reference evidence="2 3" key="1">
    <citation type="submission" date="2018-06" db="EMBL/GenBank/DDBJ databases">
        <title>Extensive metabolic versatility and redundancy in microbially diverse, dynamic hydrothermal sediments.</title>
        <authorList>
            <person name="Dombrowski N."/>
            <person name="Teske A."/>
            <person name="Baker B.J."/>
        </authorList>
    </citation>
    <scope>NUCLEOTIDE SEQUENCE [LARGE SCALE GENOMIC DNA]</scope>
    <source>
        <strain evidence="2">B36_G15</strain>
    </source>
</reference>
<dbReference type="SUPFAM" id="SSF53067">
    <property type="entry name" value="Actin-like ATPase domain"/>
    <property type="match status" value="2"/>
</dbReference>
<name>A0A660SK90_UNCW3</name>
<evidence type="ECO:0000313" key="3">
    <source>
        <dbReference type="Proteomes" id="UP000268469"/>
    </source>
</evidence>
<dbReference type="InterPro" id="IPR043129">
    <property type="entry name" value="ATPase_NBD"/>
</dbReference>
<dbReference type="PIRSF" id="PIRSF019169">
    <property type="entry name" value="PilM"/>
    <property type="match status" value="1"/>
</dbReference>
<evidence type="ECO:0000259" key="1">
    <source>
        <dbReference type="SMART" id="SM00842"/>
    </source>
</evidence>
<sequence length="346" mass="38108">MFFKKKRAIGLDIGSSLVKMVELSPGKSPNLVNYGVARILPDAIVDGEIMDREVVLDSIRDLIQSRSFSTKNVIFGVSGHGVIIKRLVMDRMSERETSDQIRWEAEQHIPFDIDEVSIDYEIVNPEFGENQQEVLLVAAKKEFINSWTALLSEVGLNTVAVDATAIALQNVFEYSYQPSETATVALIHMGMATTVINVVRGGVSLLARDIFFGLNNFITRLQRELGLNYEDSVAAMKGALPSGTTKESVGTVFNSFADEIIGQVERSIHFLSSVGGEQKIDKLYLSGGGSLVFNMTELFQRRFDLPTERLRPLTGFEYDPAIFGGEDVDEVGALLAPALGYALRGE</sequence>
<feature type="domain" description="SHS2" evidence="1">
    <location>
        <begin position="8"/>
        <end position="172"/>
    </location>
</feature>
<dbReference type="Proteomes" id="UP000268469">
    <property type="component" value="Unassembled WGS sequence"/>
</dbReference>
<dbReference type="Gene3D" id="3.30.420.40">
    <property type="match status" value="2"/>
</dbReference>
<accession>A0A660SK90</accession>
<evidence type="ECO:0000313" key="2">
    <source>
        <dbReference type="EMBL" id="RKX70942.1"/>
    </source>
</evidence>
<proteinExistence type="predicted"/>
<dbReference type="GO" id="GO:0051301">
    <property type="term" value="P:cell division"/>
    <property type="evidence" value="ECO:0007669"/>
    <property type="project" value="InterPro"/>
</dbReference>
<dbReference type="InterPro" id="IPR003494">
    <property type="entry name" value="SHS2_FtsA"/>
</dbReference>
<dbReference type="SMART" id="SM00842">
    <property type="entry name" value="FtsA"/>
    <property type="match status" value="1"/>
</dbReference>
<dbReference type="Pfam" id="PF11104">
    <property type="entry name" value="PilM_2"/>
    <property type="match status" value="1"/>
</dbReference>
<organism evidence="2 3">
    <name type="scientific">candidate division WOR-3 bacterium</name>
    <dbReference type="NCBI Taxonomy" id="2052148"/>
    <lineage>
        <taxon>Bacteria</taxon>
        <taxon>Bacteria division WOR-3</taxon>
    </lineage>
</organism>
<comment type="caution">
    <text evidence="2">The sequence shown here is derived from an EMBL/GenBank/DDBJ whole genome shotgun (WGS) entry which is preliminary data.</text>
</comment>
<dbReference type="PANTHER" id="PTHR32432:SF3">
    <property type="entry name" value="ETHANOLAMINE UTILIZATION PROTEIN EUTJ"/>
    <property type="match status" value="1"/>
</dbReference>
<dbReference type="NCBIfam" id="TIGR01175">
    <property type="entry name" value="pilM"/>
    <property type="match status" value="1"/>
</dbReference>
<dbReference type="Gene3D" id="3.30.1490.300">
    <property type="match status" value="1"/>
</dbReference>
<dbReference type="EMBL" id="QNBE01000022">
    <property type="protein sequence ID" value="RKX70942.1"/>
    <property type="molecule type" value="Genomic_DNA"/>
</dbReference>
<dbReference type="AlphaFoldDB" id="A0A660SK90"/>
<dbReference type="CDD" id="cd24049">
    <property type="entry name" value="ASKHA_NBD_PilM"/>
    <property type="match status" value="1"/>
</dbReference>
<dbReference type="InterPro" id="IPR005883">
    <property type="entry name" value="PilM"/>
</dbReference>
<gene>
    <name evidence="2" type="ORF">DRP53_03315</name>
</gene>
<dbReference type="PANTHER" id="PTHR32432">
    <property type="entry name" value="CELL DIVISION PROTEIN FTSA-RELATED"/>
    <property type="match status" value="1"/>
</dbReference>
<dbReference type="InterPro" id="IPR050696">
    <property type="entry name" value="FtsA/MreB"/>
</dbReference>
<protein>
    <recommendedName>
        <fullName evidence="1">SHS2 domain-containing protein</fullName>
    </recommendedName>
</protein>